<sequence length="489" mass="56144">MFVNSNCNSMMSDSYTIPRKRKALEYIQSDHSYSSNSSNNSFFADGPTNVFKHVLTSINMINLPTKWFIDIDHEYKDLNKPFVGFHQLGPCRDDFSRVVKKQIILTEDCSLIIHVYGMVINIKEIGLLSNFKLENVEDLKNIIILFDKLKICNGSALIKKYAGIKSKFGPQFVESYGQWRHRNCTIILNNSINECDECIWCKRLRYCIKNKKNKSNSRVYFSPNKKKYILKIQKAKDAIKKNYTRATIRINKLYDRLNDIRVQMKKVSDANLSQILENNNIPKGQTDVINEIFKASKLTNPKNRKYSDNWILLCLLFQIRSPSGYKFLREQNILPLPCISTIRKYLLVLKIGCGFDPNFFKLLKKYMLNKNKFQRNGIILLDEISLRESISVNSRTLTYTGLEDCGEEIETKQKSNLKANNALIFMWQSFGENVAQPIAVFTSHGPIKGVDLAKLVVKAILLIEDSGGKVIGLTSDGASTNKIMWSSKN</sequence>
<protein>
    <recommendedName>
        <fullName evidence="1">Transposable element P transposase-like RNase H domain-containing protein</fullName>
    </recommendedName>
</protein>
<dbReference type="Pfam" id="PF21787">
    <property type="entry name" value="TNP-like_RNaseH_N"/>
    <property type="match status" value="1"/>
</dbReference>
<evidence type="ECO:0000259" key="1">
    <source>
        <dbReference type="Pfam" id="PF21787"/>
    </source>
</evidence>
<name>A0A2S2NZ90_SCHGA</name>
<evidence type="ECO:0000313" key="2">
    <source>
        <dbReference type="EMBL" id="MBY22026.1"/>
    </source>
</evidence>
<dbReference type="AlphaFoldDB" id="A0A2S2NZ90"/>
<organism evidence="2">
    <name type="scientific">Schizaphis graminum</name>
    <name type="common">Green bug aphid</name>
    <dbReference type="NCBI Taxonomy" id="13262"/>
    <lineage>
        <taxon>Eukaryota</taxon>
        <taxon>Metazoa</taxon>
        <taxon>Ecdysozoa</taxon>
        <taxon>Arthropoda</taxon>
        <taxon>Hexapoda</taxon>
        <taxon>Insecta</taxon>
        <taxon>Pterygota</taxon>
        <taxon>Neoptera</taxon>
        <taxon>Paraneoptera</taxon>
        <taxon>Hemiptera</taxon>
        <taxon>Sternorrhyncha</taxon>
        <taxon>Aphidomorpha</taxon>
        <taxon>Aphidoidea</taxon>
        <taxon>Aphididae</taxon>
        <taxon>Aphidini</taxon>
        <taxon>Schizaphis</taxon>
    </lineage>
</organism>
<proteinExistence type="predicted"/>
<reference evidence="2" key="1">
    <citation type="submission" date="2018-04" db="EMBL/GenBank/DDBJ databases">
        <title>Transcriptome of Schizaphis graminum biotype I.</title>
        <authorList>
            <person name="Scully E.D."/>
            <person name="Geib S.M."/>
            <person name="Palmer N.A."/>
            <person name="Koch K."/>
            <person name="Bradshaw J."/>
            <person name="Heng-Moss T."/>
            <person name="Sarath G."/>
        </authorList>
    </citation>
    <scope>NUCLEOTIDE SEQUENCE</scope>
</reference>
<accession>A0A2S2NZ90</accession>
<dbReference type="EMBL" id="GGMR01009407">
    <property type="protein sequence ID" value="MBY22026.1"/>
    <property type="molecule type" value="Transcribed_RNA"/>
</dbReference>
<gene>
    <name evidence="2" type="ORF">g.17391</name>
</gene>
<feature type="domain" description="Transposable element P transposase-like RNase H" evidence="1">
    <location>
        <begin position="353"/>
        <end position="486"/>
    </location>
</feature>
<dbReference type="InterPro" id="IPR048365">
    <property type="entry name" value="TNP-like_RNaseH_N"/>
</dbReference>